<dbReference type="RefSeq" id="WP_318595307.1">
    <property type="nucleotide sequence ID" value="NZ_JAWSTH010000002.1"/>
</dbReference>
<keyword evidence="4" id="KW-1185">Reference proteome</keyword>
<sequence>MNKTLLSIDSPVDFEYDPYSDEALRNPTELYRELRRRYPAYPLPQYDAWALSRFDDVWLVGEDAERFTMDIGPVFEPAALERSNGGVAPEPAEFTSTSSFSQLDPPLQTKLRQGLGAPLRPRAVSRLEEYMRELARERLDVLVPRGEFDLYTEYGGVVSAGVMCRVVGLPREHAPRLLELVNEGLRRKPPGIADDTAQYQIEMHQLLVARVNARRAEYPDGEPSPAIDGLLRTEVGGRPLTDDEIAVQLFAIVSGGTETVPKVVARCLLELSRRPEQLAAVRADPPVNCAAAFEEAMRFGAPLQYVGRTAKQDVEIAGAHIRAGQRVFLLIPAANRDEREFAHPDEFIWNRPIERHFAFGHGLHFCIGVHVARLEGRVLLEELLARIPSFHLDESRALMPPSDFQIGYVRLPLVIT</sequence>
<evidence type="ECO:0000256" key="1">
    <source>
        <dbReference type="ARBA" id="ARBA00010617"/>
    </source>
</evidence>
<gene>
    <name evidence="3" type="ORF">R7226_01755</name>
</gene>
<dbReference type="PANTHER" id="PTHR46696">
    <property type="entry name" value="P450, PUTATIVE (EUROFUNG)-RELATED"/>
    <property type="match status" value="1"/>
</dbReference>
<keyword evidence="2" id="KW-0503">Monooxygenase</keyword>
<reference evidence="4" key="1">
    <citation type="submission" date="2023-07" db="EMBL/GenBank/DDBJ databases">
        <title>Conexibacter stalactiti sp. nov., isolated from stalactites in a lava cave and emended description of the genus Conexibacter.</title>
        <authorList>
            <person name="Lee S.D."/>
        </authorList>
    </citation>
    <scope>NUCLEOTIDE SEQUENCE [LARGE SCALE GENOMIC DNA]</scope>
    <source>
        <strain evidence="4">KCTC 39840</strain>
    </source>
</reference>
<dbReference type="Pfam" id="PF00067">
    <property type="entry name" value="p450"/>
    <property type="match status" value="2"/>
</dbReference>
<keyword evidence="2" id="KW-0349">Heme</keyword>
<dbReference type="InterPro" id="IPR036396">
    <property type="entry name" value="Cyt_P450_sf"/>
</dbReference>
<proteinExistence type="inferred from homology"/>
<reference evidence="3 4" key="2">
    <citation type="submission" date="2023-10" db="EMBL/GenBank/DDBJ databases">
        <authorList>
            <person name="Han X.F."/>
        </authorList>
    </citation>
    <scope>NUCLEOTIDE SEQUENCE [LARGE SCALE GENOMIC DNA]</scope>
    <source>
        <strain evidence="3 4">KCTC 39840</strain>
    </source>
</reference>
<protein>
    <submittedName>
        <fullName evidence="3">Cytochrome P450</fullName>
    </submittedName>
</protein>
<dbReference type="PANTHER" id="PTHR46696:SF1">
    <property type="entry name" value="CYTOCHROME P450 YJIB-RELATED"/>
    <property type="match status" value="1"/>
</dbReference>
<dbReference type="InterPro" id="IPR017972">
    <property type="entry name" value="Cyt_P450_CS"/>
</dbReference>
<comment type="similarity">
    <text evidence="1 2">Belongs to the cytochrome P450 family.</text>
</comment>
<dbReference type="SUPFAM" id="SSF48264">
    <property type="entry name" value="Cytochrome P450"/>
    <property type="match status" value="1"/>
</dbReference>
<keyword evidence="2" id="KW-0408">Iron</keyword>
<evidence type="ECO:0000256" key="2">
    <source>
        <dbReference type="RuleBase" id="RU000461"/>
    </source>
</evidence>
<evidence type="ECO:0000313" key="3">
    <source>
        <dbReference type="EMBL" id="MDW5593044.1"/>
    </source>
</evidence>
<name>A0ABU4HLX7_9ACTN</name>
<dbReference type="InterPro" id="IPR001128">
    <property type="entry name" value="Cyt_P450"/>
</dbReference>
<evidence type="ECO:0000313" key="4">
    <source>
        <dbReference type="Proteomes" id="UP001284601"/>
    </source>
</evidence>
<keyword evidence="2" id="KW-0479">Metal-binding</keyword>
<keyword evidence="2" id="KW-0560">Oxidoreductase</keyword>
<dbReference type="Proteomes" id="UP001284601">
    <property type="component" value="Unassembled WGS sequence"/>
</dbReference>
<dbReference type="PRINTS" id="PR00359">
    <property type="entry name" value="BP450"/>
</dbReference>
<accession>A0ABU4HLX7</accession>
<dbReference type="Gene3D" id="1.10.630.10">
    <property type="entry name" value="Cytochrome P450"/>
    <property type="match status" value="1"/>
</dbReference>
<organism evidence="3 4">
    <name type="scientific">Conexibacter stalactiti</name>
    <dbReference type="NCBI Taxonomy" id="1940611"/>
    <lineage>
        <taxon>Bacteria</taxon>
        <taxon>Bacillati</taxon>
        <taxon>Actinomycetota</taxon>
        <taxon>Thermoleophilia</taxon>
        <taxon>Solirubrobacterales</taxon>
        <taxon>Conexibacteraceae</taxon>
        <taxon>Conexibacter</taxon>
    </lineage>
</organism>
<dbReference type="EMBL" id="JAWSTH010000002">
    <property type="protein sequence ID" value="MDW5593044.1"/>
    <property type="molecule type" value="Genomic_DNA"/>
</dbReference>
<dbReference type="PROSITE" id="PS00086">
    <property type="entry name" value="CYTOCHROME_P450"/>
    <property type="match status" value="1"/>
</dbReference>
<dbReference type="InterPro" id="IPR002397">
    <property type="entry name" value="Cyt_P450_B"/>
</dbReference>
<comment type="caution">
    <text evidence="3">The sequence shown here is derived from an EMBL/GenBank/DDBJ whole genome shotgun (WGS) entry which is preliminary data.</text>
</comment>